<name>A0A3N0YW33_ANAGA</name>
<dbReference type="GO" id="GO:0005829">
    <property type="term" value="C:cytosol"/>
    <property type="evidence" value="ECO:0007669"/>
    <property type="project" value="UniProtKB-SubCell"/>
</dbReference>
<evidence type="ECO:0000259" key="6">
    <source>
        <dbReference type="Pfam" id="PF00619"/>
    </source>
</evidence>
<dbReference type="GO" id="GO:0006954">
    <property type="term" value="P:inflammatory response"/>
    <property type="evidence" value="ECO:0007669"/>
    <property type="project" value="UniProtKB-KW"/>
</dbReference>
<proteinExistence type="predicted"/>
<dbReference type="OrthoDB" id="9931598at2759"/>
<keyword evidence="4" id="KW-0391">Immunity</keyword>
<evidence type="ECO:0000256" key="5">
    <source>
        <dbReference type="ARBA" id="ARBA00023198"/>
    </source>
</evidence>
<dbReference type="EMBL" id="RJVU01020258">
    <property type="protein sequence ID" value="ROL50405.1"/>
    <property type="molecule type" value="Genomic_DNA"/>
</dbReference>
<dbReference type="InterPro" id="IPR001315">
    <property type="entry name" value="CARD"/>
</dbReference>
<dbReference type="GO" id="GO:0042981">
    <property type="term" value="P:regulation of apoptotic process"/>
    <property type="evidence" value="ECO:0007669"/>
    <property type="project" value="InterPro"/>
</dbReference>
<comment type="caution">
    <text evidence="7">The sequence shown here is derived from an EMBL/GenBank/DDBJ whole genome shotgun (WGS) entry which is preliminary data.</text>
</comment>
<gene>
    <name evidence="7" type="ORF">DPX16_20972</name>
</gene>
<evidence type="ECO:0000256" key="1">
    <source>
        <dbReference type="ARBA" id="ARBA00004514"/>
    </source>
</evidence>
<accession>A0A3N0YW33</accession>
<dbReference type="GO" id="GO:0045087">
    <property type="term" value="P:innate immune response"/>
    <property type="evidence" value="ECO:0007669"/>
    <property type="project" value="UniProtKB-KW"/>
</dbReference>
<dbReference type="PANTHER" id="PTHR46985:SF2">
    <property type="entry name" value="APOPTOSIS-ASSOCIATED SPECK-LIKE PROTEIN CONTAINING A CARD"/>
    <property type="match status" value="1"/>
</dbReference>
<dbReference type="Proteomes" id="UP000281406">
    <property type="component" value="Unassembled WGS sequence"/>
</dbReference>
<comment type="subcellular location">
    <subcellularLocation>
        <location evidence="1">Cytoplasm</location>
        <location evidence="1">Cytosol</location>
    </subcellularLocation>
</comment>
<dbReference type="PANTHER" id="PTHR46985">
    <property type="entry name" value="NACHT, LRR AND PYD DOMAINS-CONTAINING PROTEIN 1"/>
    <property type="match status" value="1"/>
</dbReference>
<sequence>MSEYDELKSMTVPKTMVIKLLDFILGKGENVCRDFLILLKDDDVNEFSPELREWIKTVDTSGNISASGGSNVFSPTIIGSTAKAITMNMTAPSGISNVPTNCQKPVRDCEKRENGSRSIQDYQKFLKDNTSRLVQKVKNIDPIIDDLKFLHNESIANVRANPTCQKKMRELLDCVNCESLAKDLVDALFEHEKSLMKEMRY</sequence>
<dbReference type="InterPro" id="IPR051249">
    <property type="entry name" value="NLRP_Inflammasome"/>
</dbReference>
<dbReference type="AlphaFoldDB" id="A0A3N0YW33"/>
<evidence type="ECO:0000256" key="3">
    <source>
        <dbReference type="ARBA" id="ARBA00022588"/>
    </source>
</evidence>
<evidence type="ECO:0000256" key="4">
    <source>
        <dbReference type="ARBA" id="ARBA00022859"/>
    </source>
</evidence>
<dbReference type="Pfam" id="PF00619">
    <property type="entry name" value="CARD"/>
    <property type="match status" value="1"/>
</dbReference>
<evidence type="ECO:0000256" key="2">
    <source>
        <dbReference type="ARBA" id="ARBA00022490"/>
    </source>
</evidence>
<keyword evidence="2" id="KW-0963">Cytoplasm</keyword>
<evidence type="ECO:0000313" key="7">
    <source>
        <dbReference type="EMBL" id="ROL50405.1"/>
    </source>
</evidence>
<keyword evidence="5" id="KW-0395">Inflammatory response</keyword>
<protein>
    <recommendedName>
        <fullName evidence="6">CARD domain-containing protein</fullName>
    </recommendedName>
</protein>
<dbReference type="InterPro" id="IPR011029">
    <property type="entry name" value="DEATH-like_dom_sf"/>
</dbReference>
<dbReference type="Gene3D" id="1.10.533.10">
    <property type="entry name" value="Death Domain, Fas"/>
    <property type="match status" value="2"/>
</dbReference>
<dbReference type="SUPFAM" id="SSF47986">
    <property type="entry name" value="DEATH domain"/>
    <property type="match status" value="1"/>
</dbReference>
<organism evidence="7 8">
    <name type="scientific">Anabarilius grahami</name>
    <name type="common">Kanglang fish</name>
    <name type="synonym">Barilius grahami</name>
    <dbReference type="NCBI Taxonomy" id="495550"/>
    <lineage>
        <taxon>Eukaryota</taxon>
        <taxon>Metazoa</taxon>
        <taxon>Chordata</taxon>
        <taxon>Craniata</taxon>
        <taxon>Vertebrata</taxon>
        <taxon>Euteleostomi</taxon>
        <taxon>Actinopterygii</taxon>
        <taxon>Neopterygii</taxon>
        <taxon>Teleostei</taxon>
        <taxon>Ostariophysi</taxon>
        <taxon>Cypriniformes</taxon>
        <taxon>Xenocyprididae</taxon>
        <taxon>Xenocypridinae</taxon>
        <taxon>Xenocypridinae incertae sedis</taxon>
        <taxon>Anabarilius</taxon>
    </lineage>
</organism>
<evidence type="ECO:0000313" key="8">
    <source>
        <dbReference type="Proteomes" id="UP000281406"/>
    </source>
</evidence>
<keyword evidence="8" id="KW-1185">Reference proteome</keyword>
<feature type="domain" description="CARD" evidence="6">
    <location>
        <begin position="123"/>
        <end position="197"/>
    </location>
</feature>
<reference evidence="7 8" key="1">
    <citation type="submission" date="2018-10" db="EMBL/GenBank/DDBJ databases">
        <title>Genome assembly for a Yunnan-Guizhou Plateau 3E fish, Anabarilius grahami (Regan), and its evolutionary and genetic applications.</title>
        <authorList>
            <person name="Jiang W."/>
        </authorList>
    </citation>
    <scope>NUCLEOTIDE SEQUENCE [LARGE SCALE GENOMIC DNA]</scope>
    <source>
        <strain evidence="7">AG-KIZ</strain>
        <tissue evidence="7">Muscle</tissue>
    </source>
</reference>
<keyword evidence="3" id="KW-0399">Innate immunity</keyword>